<keyword evidence="16" id="KW-1185">Reference proteome</keyword>
<protein>
    <recommendedName>
        <fullName evidence="12">Netrin receptor UNC5</fullName>
    </recommendedName>
</protein>
<comment type="function">
    <text evidence="12">Receptor for netrin required for axon guidance. Mediates axon repulsion of neuronal growth cones in the developing nervous system upon ligand binding.</text>
</comment>
<reference evidence="15 16" key="1">
    <citation type="journal article" date="2019" name="BMC Genomics">
        <title>New insights from Opisthorchis felineus genome: update on genomics of the epidemiologically important liver flukes.</title>
        <authorList>
            <person name="Ershov N.I."/>
            <person name="Mordvinov V.A."/>
            <person name="Prokhortchouk E.B."/>
            <person name="Pakharukova M.Y."/>
            <person name="Gunbin K.V."/>
            <person name="Ustyantsev K."/>
            <person name="Genaev M.A."/>
            <person name="Blinov A.G."/>
            <person name="Mazur A."/>
            <person name="Boulygina E."/>
            <person name="Tsygankova S."/>
            <person name="Khrameeva E."/>
            <person name="Chekanov N."/>
            <person name="Fan G."/>
            <person name="Xiao A."/>
            <person name="Zhang H."/>
            <person name="Xu X."/>
            <person name="Yang H."/>
            <person name="Solovyev V."/>
            <person name="Lee S.M."/>
            <person name="Liu X."/>
            <person name="Afonnikov D.A."/>
            <person name="Skryabin K.G."/>
        </authorList>
    </citation>
    <scope>NUCLEOTIDE SEQUENCE [LARGE SCALE GENOMIC DNA]</scope>
    <source>
        <strain evidence="15">AK-0245</strain>
        <tissue evidence="15">Whole organism</tissue>
    </source>
</reference>
<evidence type="ECO:0000256" key="6">
    <source>
        <dbReference type="ARBA" id="ARBA00022989"/>
    </source>
</evidence>
<keyword evidence="10" id="KW-0325">Glycoprotein</keyword>
<keyword evidence="6 12" id="KW-1133">Transmembrane helix</keyword>
<dbReference type="PROSITE" id="PS50092">
    <property type="entry name" value="TSP1"/>
    <property type="match status" value="1"/>
</dbReference>
<dbReference type="InterPro" id="IPR000906">
    <property type="entry name" value="ZU5_dom"/>
</dbReference>
<feature type="chain" id="PRO_5025078348" description="Netrin receptor UNC5" evidence="12">
    <location>
        <begin position="23"/>
        <end position="1252"/>
    </location>
</feature>
<dbReference type="Pfam" id="PF25609">
    <property type="entry name" value="Unc5_NetrinR_N"/>
    <property type="match status" value="1"/>
</dbReference>
<dbReference type="PROSITE" id="PS50835">
    <property type="entry name" value="IG_LIKE"/>
    <property type="match status" value="1"/>
</dbReference>
<evidence type="ECO:0000259" key="13">
    <source>
        <dbReference type="PROSITE" id="PS50835"/>
    </source>
</evidence>
<dbReference type="InterPro" id="IPR057755">
    <property type="entry name" value="UNC5A-D-like_N"/>
</dbReference>
<evidence type="ECO:0000256" key="10">
    <source>
        <dbReference type="ARBA" id="ARBA00023180"/>
    </source>
</evidence>
<comment type="similarity">
    <text evidence="2 12">Belongs to the unc-5 family.</text>
</comment>
<dbReference type="STRING" id="147828.A0A4S2LLK8"/>
<dbReference type="PROSITE" id="PS51257">
    <property type="entry name" value="PROKAR_LIPOPROTEIN"/>
    <property type="match status" value="1"/>
</dbReference>
<keyword evidence="4 12" id="KW-0812">Transmembrane</keyword>
<dbReference type="Gene3D" id="1.10.533.10">
    <property type="entry name" value="Death Domain, Fas"/>
    <property type="match status" value="1"/>
</dbReference>
<dbReference type="Pfam" id="PF00791">
    <property type="entry name" value="ZU5"/>
    <property type="match status" value="1"/>
</dbReference>
<evidence type="ECO:0000256" key="12">
    <source>
        <dbReference type="RuleBase" id="RU367033"/>
    </source>
</evidence>
<evidence type="ECO:0000256" key="1">
    <source>
        <dbReference type="ARBA" id="ARBA00004479"/>
    </source>
</evidence>
<keyword evidence="7 12" id="KW-0472">Membrane</keyword>
<keyword evidence="3 12" id="KW-0217">Developmental protein</keyword>
<dbReference type="PANTHER" id="PTHR12582:SF47">
    <property type="entry name" value="NETRIN RECEPTOR UNC-5"/>
    <property type="match status" value="1"/>
</dbReference>
<keyword evidence="5 12" id="KW-0732">Signal</keyword>
<evidence type="ECO:0000259" key="14">
    <source>
        <dbReference type="PROSITE" id="PS51145"/>
    </source>
</evidence>
<evidence type="ECO:0000256" key="9">
    <source>
        <dbReference type="ARBA" id="ARBA00023170"/>
    </source>
</evidence>
<feature type="domain" description="Ig-like" evidence="13">
    <location>
        <begin position="222"/>
        <end position="328"/>
    </location>
</feature>
<evidence type="ECO:0000256" key="2">
    <source>
        <dbReference type="ARBA" id="ARBA00009844"/>
    </source>
</evidence>
<evidence type="ECO:0000256" key="3">
    <source>
        <dbReference type="ARBA" id="ARBA00022473"/>
    </source>
</evidence>
<dbReference type="InterPro" id="IPR007110">
    <property type="entry name" value="Ig-like_dom"/>
</dbReference>
<sequence length="1252" mass="139607">MHRIWVICILVMLGCIVRNTRSVPSSKSQRLTIDPEDPIEMPTLDSLLSDPTSVSGSAVDAGKIELTANNLEVQLPFDHSWIPNNVGNVFDTNWDPRPPKRADSQKDLVQPDETHLEGVPFFLKHPKPLYYTMKGHPATIDCVAEPVSHAVIECAEQIIPYKGPDEPGRLKVTRLDSDNQPDPNGKRWHLELQVRAKEVEEWFDSYVCRCEAWNKVIELQRPKKVFSKEAVVIEAYLDRKFQLEPVSTDLSYGKRLVLTCIPPKGKPEPEVYWLKDGKRVNKDNFAHIILNDYNHLIIENVTEKDAGNYTCVAECLGMEYRYAMAKVTVTANLPMNALPVWTEWSTCSPSDSSRTSEKAYCQQSRYRLCAHSAVAPISSTVKSGIESLVASCPQPWKQTRNCSNSPCPEFYFTSGTGAATDGQLEKQPVENQGMERSLHTREIIIYVALFAFVACILILLALFLCQWKGARSFFPKPLHIPCCLPGTTAYHSEKRGIFPKDPLLLNDFKQSTMTIRNPIAVDDRQKSCDGRSPAMPQADINSQPITSLPTDHQYSLPIYDRAAISSQPSLGLPCQILENPSSFPLPIALAGTISHLGVLPPIPSCFQDPLHCGEKCEGSEVFLQNTPYCVTSVEPLRSVLPFTQNQSLLTVSDLAGASTTYTQINEGPGKNILPEMLGLNSGIASTQQLFNAHKVGSVFTEASSGKSSSNMATNTTAVGSVNADSSNGSLGIGATHSPSGLLLAQTSEAVVGDIETRQYNPDYSNDVNPPWDYSCEIQETDVVISATLTENGGLICSSKSGVYLKVPQGAVHGMSEESVYLAICRDERIRPILGDHQTLLSPIVQFGPVSMQPHQAVILSFPHCAALDDGPWYLRVVASSTQSMPTVPKCEDDKGTKLGVCDFTTLFQGYEQEGHESVTRSSLLTCWREMCAIVSQKDQYKIINSQHGMTCHIDTSDVHLLTQRPQRYCLIGESFRSKLEQQTLELLPVWRANIKNDGPAKKMLRLTAYSARPTPTMDYNIRVYILPDTQDILEHVRATELRLDGYVLDTTDSMPFYDTGQGMCFSIEDVSKGWRSRLHMNTQEVPFRHIWGGTQLLTLHCAFTLEHIDHTQNSVSCSIIAFQGMNWEERKILHISSDCIDNAASNTNTVPVAIPGKQMTFFRIKASTREMIRDFMNVQNNWQDLAKKMKFESHIPYLAHFPNPSEALLNLWEASHRQDQCLGDIQDIFFQIGHADFATSLAVERETFWDIQ</sequence>
<dbReference type="Pfam" id="PF17217">
    <property type="entry name" value="UPA"/>
    <property type="match status" value="1"/>
</dbReference>
<dbReference type="InterPro" id="IPR003599">
    <property type="entry name" value="Ig_sub"/>
</dbReference>
<dbReference type="SMART" id="SM00409">
    <property type="entry name" value="IG"/>
    <property type="match status" value="1"/>
</dbReference>
<keyword evidence="9 12" id="KW-0675">Receptor</keyword>
<name>A0A4S2LLK8_OPIFE</name>
<feature type="signal peptide" evidence="12">
    <location>
        <begin position="1"/>
        <end position="22"/>
    </location>
</feature>
<dbReference type="GO" id="GO:0005886">
    <property type="term" value="C:plasma membrane"/>
    <property type="evidence" value="ECO:0007669"/>
    <property type="project" value="UniProtKB-SubCell"/>
</dbReference>
<dbReference type="InterPro" id="IPR037936">
    <property type="entry name" value="UNC5A-D"/>
</dbReference>
<dbReference type="InterPro" id="IPR000884">
    <property type="entry name" value="TSP1_rpt"/>
</dbReference>
<keyword evidence="8" id="KW-1015">Disulfide bond</keyword>
<proteinExistence type="inferred from homology"/>
<comment type="subcellular location">
    <subcellularLocation>
        <location evidence="12">Cell membrane</location>
        <topology evidence="12">Single-pass type I membrane protein</topology>
    </subcellularLocation>
    <subcellularLocation>
        <location evidence="1">Membrane</location>
        <topology evidence="1">Single-pass type I membrane protein</topology>
    </subcellularLocation>
</comment>
<dbReference type="InterPro" id="IPR011029">
    <property type="entry name" value="DEATH-like_dom_sf"/>
</dbReference>
<dbReference type="PANTHER" id="PTHR12582">
    <property type="entry name" value="NETRIN RECEPTOR UNC5"/>
    <property type="match status" value="1"/>
</dbReference>
<dbReference type="Pfam" id="PF13927">
    <property type="entry name" value="Ig_3"/>
    <property type="match status" value="1"/>
</dbReference>
<dbReference type="FunFam" id="2.60.40.10:FF:000032">
    <property type="entry name" value="palladin isoform X1"/>
    <property type="match status" value="1"/>
</dbReference>
<dbReference type="EMBL" id="SJOL01006711">
    <property type="protein sequence ID" value="TGZ64500.1"/>
    <property type="molecule type" value="Genomic_DNA"/>
</dbReference>
<dbReference type="PROSITE" id="PS51145">
    <property type="entry name" value="ZU5"/>
    <property type="match status" value="1"/>
</dbReference>
<dbReference type="SUPFAM" id="SSF48726">
    <property type="entry name" value="Immunoglobulin"/>
    <property type="match status" value="1"/>
</dbReference>
<keyword evidence="11 12" id="KW-0393">Immunoglobulin domain</keyword>
<comment type="caution">
    <text evidence="15">The sequence shown here is derived from an EMBL/GenBank/DDBJ whole genome shotgun (WGS) entry which is preliminary data.</text>
</comment>
<dbReference type="InterPro" id="IPR033772">
    <property type="entry name" value="UPA"/>
</dbReference>
<dbReference type="Gene3D" id="2.60.220.30">
    <property type="match status" value="1"/>
</dbReference>
<accession>A0A4S2LLK8</accession>
<evidence type="ECO:0000256" key="7">
    <source>
        <dbReference type="ARBA" id="ARBA00023136"/>
    </source>
</evidence>
<gene>
    <name evidence="15" type="ORF">CRM22_006339</name>
</gene>
<feature type="domain" description="ZU5" evidence="14">
    <location>
        <begin position="782"/>
        <end position="890"/>
    </location>
</feature>
<dbReference type="SMART" id="SM00218">
    <property type="entry name" value="ZU5"/>
    <property type="match status" value="1"/>
</dbReference>
<dbReference type="OrthoDB" id="5973910at2759"/>
<evidence type="ECO:0000256" key="11">
    <source>
        <dbReference type="ARBA" id="ARBA00023319"/>
    </source>
</evidence>
<feature type="transmembrane region" description="Helical" evidence="12">
    <location>
        <begin position="443"/>
        <end position="465"/>
    </location>
</feature>
<evidence type="ECO:0000313" key="16">
    <source>
        <dbReference type="Proteomes" id="UP000308267"/>
    </source>
</evidence>
<evidence type="ECO:0000256" key="8">
    <source>
        <dbReference type="ARBA" id="ARBA00023157"/>
    </source>
</evidence>
<organism evidence="15 16">
    <name type="scientific">Opisthorchis felineus</name>
    <dbReference type="NCBI Taxonomy" id="147828"/>
    <lineage>
        <taxon>Eukaryota</taxon>
        <taxon>Metazoa</taxon>
        <taxon>Spiralia</taxon>
        <taxon>Lophotrochozoa</taxon>
        <taxon>Platyhelminthes</taxon>
        <taxon>Trematoda</taxon>
        <taxon>Digenea</taxon>
        <taxon>Opisthorchiida</taxon>
        <taxon>Opisthorchiata</taxon>
        <taxon>Opisthorchiidae</taxon>
        <taxon>Opisthorchis</taxon>
    </lineage>
</organism>
<dbReference type="SUPFAM" id="SSF47986">
    <property type="entry name" value="DEATH domain"/>
    <property type="match status" value="1"/>
</dbReference>
<dbReference type="GO" id="GO:0005042">
    <property type="term" value="F:netrin receptor activity"/>
    <property type="evidence" value="ECO:0007669"/>
    <property type="project" value="UniProtKB-UniRule"/>
</dbReference>
<dbReference type="InterPro" id="IPR036179">
    <property type="entry name" value="Ig-like_dom_sf"/>
</dbReference>
<dbReference type="SMART" id="SM00408">
    <property type="entry name" value="IGc2"/>
    <property type="match status" value="1"/>
</dbReference>
<dbReference type="AlphaFoldDB" id="A0A4S2LLK8"/>
<dbReference type="InterPro" id="IPR013783">
    <property type="entry name" value="Ig-like_fold"/>
</dbReference>
<dbReference type="Proteomes" id="UP000308267">
    <property type="component" value="Unassembled WGS sequence"/>
</dbReference>
<dbReference type="InterPro" id="IPR000488">
    <property type="entry name" value="Death_dom"/>
</dbReference>
<dbReference type="Gene3D" id="2.60.40.10">
    <property type="entry name" value="Immunoglobulins"/>
    <property type="match status" value="2"/>
</dbReference>
<dbReference type="Pfam" id="PF00531">
    <property type="entry name" value="Death"/>
    <property type="match status" value="1"/>
</dbReference>
<evidence type="ECO:0000256" key="4">
    <source>
        <dbReference type="ARBA" id="ARBA00022692"/>
    </source>
</evidence>
<evidence type="ECO:0000313" key="15">
    <source>
        <dbReference type="EMBL" id="TGZ64500.1"/>
    </source>
</evidence>
<evidence type="ECO:0000256" key="5">
    <source>
        <dbReference type="ARBA" id="ARBA00022729"/>
    </source>
</evidence>
<dbReference type="InterPro" id="IPR003598">
    <property type="entry name" value="Ig_sub2"/>
</dbReference>